<comment type="function">
    <text evidence="6">Demethylates proteins that have been reversibly carboxymethylated.</text>
</comment>
<organism evidence="9 10">
    <name type="scientific">Starmerella bacillaris</name>
    <name type="common">Yeast</name>
    <name type="synonym">Candida zemplinina</name>
    <dbReference type="NCBI Taxonomy" id="1247836"/>
    <lineage>
        <taxon>Eukaryota</taxon>
        <taxon>Fungi</taxon>
        <taxon>Dikarya</taxon>
        <taxon>Ascomycota</taxon>
        <taxon>Saccharomycotina</taxon>
        <taxon>Dipodascomycetes</taxon>
        <taxon>Dipodascales</taxon>
        <taxon>Trichomonascaceae</taxon>
        <taxon>Starmerella</taxon>
    </lineage>
</organism>
<evidence type="ECO:0000313" key="10">
    <source>
        <dbReference type="Proteomes" id="UP001362899"/>
    </source>
</evidence>
<gene>
    <name evidence="9" type="ORF">DASB73_027770</name>
</gene>
<sequence length="301" mass="33833">MSFISSFQSSLERGDGLVFNVYNKPAKNDEGTLVLHHGIGSSAMTFALFCEQISKINPDLGLLLYDARSHGRTVFKDPEHINYDLSLDSLVNDLEYVVSQMVSSHEKLLLLGHSMGATVVSNAAAGVLKTQVKGLIVVDAVEGYANQQLRSMSSLLLTWPQSFASLDDAVTWHLTTGHLLRNAESARISVPACLKKEGDYYSWVLDLKTTKKWWDSWFTNLDRWFLSAPCARMLVLPGTIRLDTELTRAQMQGKFQMQIFNDSGHFIQEDIPRNLAECVSHFWSRNGHPIKVIPKFGQIRQ</sequence>
<comment type="similarity">
    <text evidence="1 6">Belongs to the AB hydrolase superfamily.</text>
</comment>
<evidence type="ECO:0000259" key="8">
    <source>
        <dbReference type="Pfam" id="PF12697"/>
    </source>
</evidence>
<reference evidence="9 10" key="1">
    <citation type="journal article" date="2023" name="Elife">
        <title>Identification of key yeast species and microbe-microbe interactions impacting larval growth of Drosophila in the wild.</title>
        <authorList>
            <person name="Mure A."/>
            <person name="Sugiura Y."/>
            <person name="Maeda R."/>
            <person name="Honda K."/>
            <person name="Sakurai N."/>
            <person name="Takahashi Y."/>
            <person name="Watada M."/>
            <person name="Katoh T."/>
            <person name="Gotoh A."/>
            <person name="Gotoh Y."/>
            <person name="Taniguchi I."/>
            <person name="Nakamura K."/>
            <person name="Hayashi T."/>
            <person name="Katayama T."/>
            <person name="Uemura T."/>
            <person name="Hattori Y."/>
        </authorList>
    </citation>
    <scope>NUCLEOTIDE SEQUENCE [LARGE SCALE GENOMIC DNA]</scope>
    <source>
        <strain evidence="9 10">SB-73</strain>
    </source>
</reference>
<dbReference type="Gene3D" id="3.40.50.1820">
    <property type="entry name" value="alpha/beta hydrolase"/>
    <property type="match status" value="1"/>
</dbReference>
<proteinExistence type="inferred from homology"/>
<keyword evidence="4 6" id="KW-0378">Hydrolase</keyword>
<dbReference type="Pfam" id="PF12697">
    <property type="entry name" value="Abhydrolase_6"/>
    <property type="match status" value="1"/>
</dbReference>
<dbReference type="PIRSF" id="PIRSF022950">
    <property type="entry name" value="PPase_methylesterase_euk"/>
    <property type="match status" value="1"/>
</dbReference>
<evidence type="ECO:0000256" key="1">
    <source>
        <dbReference type="ARBA" id="ARBA00008645"/>
    </source>
</evidence>
<keyword evidence="3 6" id="KW-0719">Serine esterase</keyword>
<dbReference type="PANTHER" id="PTHR14189:SF0">
    <property type="entry name" value="PROTEIN PHOSPHATASE METHYLESTERASE 1"/>
    <property type="match status" value="1"/>
</dbReference>
<evidence type="ECO:0000256" key="3">
    <source>
        <dbReference type="ARBA" id="ARBA00022487"/>
    </source>
</evidence>
<evidence type="ECO:0000256" key="7">
    <source>
        <dbReference type="PIRSR" id="PIRSR022950-1"/>
    </source>
</evidence>
<feature type="active site" evidence="7">
    <location>
        <position position="139"/>
    </location>
</feature>
<comment type="catalytic activity">
    <reaction evidence="5">
        <text>[phosphatase 2A protein]-C-terminal L-leucine methyl ester + H2O = [phosphatase 2A protein]-C-terminal L-leucine + methanol + H(+)</text>
        <dbReference type="Rhea" id="RHEA:48548"/>
        <dbReference type="Rhea" id="RHEA-COMP:12134"/>
        <dbReference type="Rhea" id="RHEA-COMP:12135"/>
        <dbReference type="ChEBI" id="CHEBI:15377"/>
        <dbReference type="ChEBI" id="CHEBI:15378"/>
        <dbReference type="ChEBI" id="CHEBI:17790"/>
        <dbReference type="ChEBI" id="CHEBI:90516"/>
        <dbReference type="ChEBI" id="CHEBI:90517"/>
        <dbReference type="EC" id="3.1.1.89"/>
    </reaction>
</comment>
<name>A0AAV5RMU2_STABA</name>
<keyword evidence="9" id="KW-0689">Ribosomal protein</keyword>
<dbReference type="AlphaFoldDB" id="A0AAV5RMU2"/>
<feature type="active site" evidence="7">
    <location>
        <position position="265"/>
    </location>
</feature>
<dbReference type="InterPro" id="IPR000073">
    <property type="entry name" value="AB_hydrolase_1"/>
</dbReference>
<evidence type="ECO:0000256" key="6">
    <source>
        <dbReference type="PIRNR" id="PIRNR022950"/>
    </source>
</evidence>
<dbReference type="EC" id="3.1.1.-" evidence="6"/>
<comment type="caution">
    <text evidence="9">The sequence shown here is derived from an EMBL/GenBank/DDBJ whole genome shotgun (WGS) entry which is preliminary data.</text>
</comment>
<dbReference type="PANTHER" id="PTHR14189">
    <property type="entry name" value="PROTEIN PHOSPHATASE METHYLESTERASE-1 RELATED"/>
    <property type="match status" value="1"/>
</dbReference>
<dbReference type="GO" id="GO:0005840">
    <property type="term" value="C:ribosome"/>
    <property type="evidence" value="ECO:0007669"/>
    <property type="project" value="UniProtKB-KW"/>
</dbReference>
<protein>
    <recommendedName>
        <fullName evidence="2 6">Protein phosphatase methylesterase 1</fullName>
        <shortName evidence="6">PME-1</shortName>
        <ecNumber evidence="6">3.1.1.-</ecNumber>
    </recommendedName>
</protein>
<dbReference type="InterPro" id="IPR029058">
    <property type="entry name" value="AB_hydrolase_fold"/>
</dbReference>
<dbReference type="InterPro" id="IPR016812">
    <property type="entry name" value="PPase_methylesterase_euk"/>
</dbReference>
<feature type="active site" evidence="7">
    <location>
        <position position="114"/>
    </location>
</feature>
<dbReference type="GO" id="GO:0051723">
    <property type="term" value="F:protein methylesterase activity"/>
    <property type="evidence" value="ECO:0007669"/>
    <property type="project" value="UniProtKB-EC"/>
</dbReference>
<dbReference type="Proteomes" id="UP001362899">
    <property type="component" value="Unassembled WGS sequence"/>
</dbReference>
<evidence type="ECO:0000313" key="9">
    <source>
        <dbReference type="EMBL" id="GMM51814.1"/>
    </source>
</evidence>
<evidence type="ECO:0000256" key="4">
    <source>
        <dbReference type="ARBA" id="ARBA00022801"/>
    </source>
</evidence>
<evidence type="ECO:0000256" key="2">
    <source>
        <dbReference type="ARBA" id="ARBA00020672"/>
    </source>
</evidence>
<keyword evidence="9" id="KW-0687">Ribonucleoprotein</keyword>
<evidence type="ECO:0000256" key="5">
    <source>
        <dbReference type="ARBA" id="ARBA00049203"/>
    </source>
</evidence>
<dbReference type="SUPFAM" id="SSF53474">
    <property type="entry name" value="alpha/beta-Hydrolases"/>
    <property type="match status" value="1"/>
</dbReference>
<feature type="domain" description="AB hydrolase-1" evidence="8">
    <location>
        <begin position="33"/>
        <end position="276"/>
    </location>
</feature>
<accession>A0AAV5RMU2</accession>
<dbReference type="EMBL" id="BTGC01000008">
    <property type="protein sequence ID" value="GMM51814.1"/>
    <property type="molecule type" value="Genomic_DNA"/>
</dbReference>
<keyword evidence="10" id="KW-1185">Reference proteome</keyword>